<dbReference type="Pfam" id="PF00425">
    <property type="entry name" value="Chorismate_bind"/>
    <property type="match status" value="1"/>
</dbReference>
<proteinExistence type="inferred from homology"/>
<dbReference type="InterPro" id="IPR017926">
    <property type="entry name" value="GATASE"/>
</dbReference>
<keyword evidence="14" id="KW-1185">Reference proteome</keyword>
<dbReference type="PANTHER" id="PTHR11236">
    <property type="entry name" value="AMINOBENZOATE/ANTHRANILATE SYNTHASE"/>
    <property type="match status" value="1"/>
</dbReference>
<dbReference type="EC" id="2.6.1.85" evidence="4"/>
<keyword evidence="5" id="KW-0808">Transferase</keyword>
<feature type="domain" description="Chorismate-utilising enzyme C-terminal" evidence="11">
    <location>
        <begin position="481"/>
        <end position="752"/>
    </location>
</feature>
<dbReference type="EMBL" id="JAULSU010000001">
    <property type="protein sequence ID" value="KAK0633866.1"/>
    <property type="molecule type" value="Genomic_DNA"/>
</dbReference>
<feature type="domain" description="Anthranilate synthase component I N-terminal" evidence="12">
    <location>
        <begin position="293"/>
        <end position="438"/>
    </location>
</feature>
<dbReference type="Proteomes" id="UP001175000">
    <property type="component" value="Unassembled WGS sequence"/>
</dbReference>
<dbReference type="AlphaFoldDB" id="A0AA39XHR4"/>
<reference evidence="13" key="1">
    <citation type="submission" date="2023-06" db="EMBL/GenBank/DDBJ databases">
        <title>Genome-scale phylogeny and comparative genomics of the fungal order Sordariales.</title>
        <authorList>
            <consortium name="Lawrence Berkeley National Laboratory"/>
            <person name="Hensen N."/>
            <person name="Bonometti L."/>
            <person name="Westerberg I."/>
            <person name="Brannstrom I.O."/>
            <person name="Guillou S."/>
            <person name="Cros-Aarteil S."/>
            <person name="Calhoun S."/>
            <person name="Haridas S."/>
            <person name="Kuo A."/>
            <person name="Mondo S."/>
            <person name="Pangilinan J."/>
            <person name="Riley R."/>
            <person name="Labutti K."/>
            <person name="Andreopoulos B."/>
            <person name="Lipzen A."/>
            <person name="Chen C."/>
            <person name="Yanf M."/>
            <person name="Daum C."/>
            <person name="Ng V."/>
            <person name="Clum A."/>
            <person name="Steindorff A."/>
            <person name="Ohm R."/>
            <person name="Martin F."/>
            <person name="Silar P."/>
            <person name="Natvig D."/>
            <person name="Lalanne C."/>
            <person name="Gautier V."/>
            <person name="Ament-Velasquez S.L."/>
            <person name="Kruys A."/>
            <person name="Hutchinson M.I."/>
            <person name="Powell A.J."/>
            <person name="Barry K."/>
            <person name="Miller A.N."/>
            <person name="Grigoriev I.V."/>
            <person name="Debuchy R."/>
            <person name="Gladieux P."/>
            <person name="Thoren M.H."/>
            <person name="Johannesson H."/>
        </authorList>
    </citation>
    <scope>NUCLEOTIDE SEQUENCE</scope>
    <source>
        <strain evidence="13">CBS 606.72</strain>
    </source>
</reference>
<dbReference type="Gene3D" id="3.40.50.880">
    <property type="match status" value="1"/>
</dbReference>
<dbReference type="GO" id="GO:0046820">
    <property type="term" value="F:4-amino-4-deoxychorismate synthase activity"/>
    <property type="evidence" value="ECO:0007669"/>
    <property type="project" value="UniProtKB-EC"/>
</dbReference>
<evidence type="ECO:0000259" key="11">
    <source>
        <dbReference type="Pfam" id="PF00425"/>
    </source>
</evidence>
<evidence type="ECO:0000256" key="2">
    <source>
        <dbReference type="ARBA" id="ARBA00005009"/>
    </source>
</evidence>
<comment type="caution">
    <text evidence="13">The sequence shown here is derived from an EMBL/GenBank/DDBJ whole genome shotgun (WGS) entry which is preliminary data.</text>
</comment>
<dbReference type="InterPro" id="IPR006221">
    <property type="entry name" value="TrpG/PapA_dom"/>
</dbReference>
<dbReference type="SUPFAM" id="SSF52317">
    <property type="entry name" value="Class I glutamine amidotransferase-like"/>
    <property type="match status" value="1"/>
</dbReference>
<dbReference type="CDD" id="cd01743">
    <property type="entry name" value="GATase1_Anthranilate_Synthase"/>
    <property type="match status" value="1"/>
</dbReference>
<gene>
    <name evidence="13" type="ORF">B0T14DRAFT_417964</name>
</gene>
<keyword evidence="7" id="KW-0315">Glutamine amidotransferase</keyword>
<evidence type="ECO:0000256" key="1">
    <source>
        <dbReference type="ARBA" id="ARBA00001000"/>
    </source>
</evidence>
<dbReference type="Pfam" id="PF04715">
    <property type="entry name" value="Anth_synt_I_N"/>
    <property type="match status" value="1"/>
</dbReference>
<dbReference type="PROSITE" id="PS51273">
    <property type="entry name" value="GATASE_TYPE_1"/>
    <property type="match status" value="1"/>
</dbReference>
<accession>A0AA39XHR4</accession>
<dbReference type="GO" id="GO:0046656">
    <property type="term" value="P:folic acid biosynthetic process"/>
    <property type="evidence" value="ECO:0007669"/>
    <property type="project" value="UniProtKB-KW"/>
</dbReference>
<dbReference type="InterPro" id="IPR005801">
    <property type="entry name" value="ADC_synthase"/>
</dbReference>
<evidence type="ECO:0000313" key="13">
    <source>
        <dbReference type="EMBL" id="KAK0633866.1"/>
    </source>
</evidence>
<comment type="pathway">
    <text evidence="2">Cofactor biosynthesis; tetrahydrofolate biosynthesis; 4-aminobenzoate from chorismate: step 1/2.</text>
</comment>
<feature type="domain" description="Glutamine amidotransferase" evidence="10">
    <location>
        <begin position="14"/>
        <end position="211"/>
    </location>
</feature>
<dbReference type="GO" id="GO:0000162">
    <property type="term" value="P:L-tryptophan biosynthetic process"/>
    <property type="evidence" value="ECO:0007669"/>
    <property type="project" value="TreeGrafter"/>
</dbReference>
<keyword evidence="6" id="KW-0289">Folate biosynthesis</keyword>
<protein>
    <recommendedName>
        <fullName evidence="4">aminodeoxychorismate synthase</fullName>
        <ecNumber evidence="4">2.6.1.85</ecNumber>
    </recommendedName>
    <alternativeName>
        <fullName evidence="8">Para-aminobenzoate synthase</fullName>
    </alternativeName>
    <alternativeName>
        <fullName evidence="9">p-aminobenzoic acid synthase</fullName>
    </alternativeName>
</protein>
<dbReference type="Gene3D" id="3.60.120.10">
    <property type="entry name" value="Anthranilate synthase"/>
    <property type="match status" value="1"/>
</dbReference>
<evidence type="ECO:0000256" key="6">
    <source>
        <dbReference type="ARBA" id="ARBA00022909"/>
    </source>
</evidence>
<dbReference type="NCBIfam" id="TIGR01823">
    <property type="entry name" value="PabB-fungal"/>
    <property type="match status" value="1"/>
</dbReference>
<dbReference type="GO" id="GO:0005737">
    <property type="term" value="C:cytoplasm"/>
    <property type="evidence" value="ECO:0007669"/>
    <property type="project" value="TreeGrafter"/>
</dbReference>
<dbReference type="PANTHER" id="PTHR11236:SF18">
    <property type="entry name" value="AMINODEOXYCHORISMATE SYNTHASE"/>
    <property type="match status" value="1"/>
</dbReference>
<evidence type="ECO:0000256" key="3">
    <source>
        <dbReference type="ARBA" id="ARBA00005970"/>
    </source>
</evidence>
<evidence type="ECO:0000256" key="5">
    <source>
        <dbReference type="ARBA" id="ARBA00022679"/>
    </source>
</evidence>
<evidence type="ECO:0000256" key="8">
    <source>
        <dbReference type="ARBA" id="ARBA00031329"/>
    </source>
</evidence>
<evidence type="ECO:0000259" key="12">
    <source>
        <dbReference type="Pfam" id="PF04715"/>
    </source>
</evidence>
<evidence type="ECO:0000256" key="9">
    <source>
        <dbReference type="ARBA" id="ARBA00031904"/>
    </source>
</evidence>
<dbReference type="InterPro" id="IPR019999">
    <property type="entry name" value="Anth_synth_I-like"/>
</dbReference>
<dbReference type="PRINTS" id="PR00096">
    <property type="entry name" value="GATASE"/>
</dbReference>
<dbReference type="InterPro" id="IPR029062">
    <property type="entry name" value="Class_I_gatase-like"/>
</dbReference>
<sequence>MGSLQVDRRPHILYIDAFDSFANNITGLLEQRLGAQVTLVHTDNSVIDKNFLQVLRAVDAVVVGPGPGHPANPSDVGFIDKLWALGEADLLPVLGICLGFQSLCLGHGADVQRLPHPRHGIVTRVSHRNNDMFASLAKLEATQYHSLHADIGGVSGDKTVSWEPTSKCPLLQPLAWDEGDVVNGPILMGVQHTTKPFWGVQFHPESICTSAAGGQLISNWWAQAKEWLLQRGRIKEDVPLTKWLPLPTHVGRSDFSADTARRGSKLAQALRSVAGSGDIILRWERYPTKPHLTTASLLNSLGYRGEEVVVLDSQGHGQGRFDIMGLIVPGQTVKVTYSVSDRTLRYGSGATPSSSVFLDSIDDVWPMLQEALDLHVPQNDSLPQDIPFWGGFMGYISYEAGLETIDVAPHTSNNIPDINFAFVHRSIIIDRLTSQVYVQSLLPDDQDWILATGSTIGTIEEASLPPTSSLPTIATASRPSESSYRSKIQQCQAYLHSGDSYELCLTDSSAIALPSPSDPWSWYTHLRLRNPAPHGAYVHLSDVHVLSSSPERFLRWTREGICEFRPIKGTVKKIGPDGKKILRPEAEAILGTAKERAENLMIVDLIRHDLAGAVGARNVWVSQLMEVEEFATVWHLVSVIQGKLGDHPAGTGASGIDVLRRSLPPGSMTGAPKKRSCEILNRIEGGPRGVYSGVLGYMDVGGGGDFSVIIRTAVRHSSDAQAGVGEVWRVGAGGAITVQSDEEGEFLEMELKANSVLDALFNGVKGM</sequence>
<name>A0AA39XHR4_9PEZI</name>
<evidence type="ECO:0000256" key="7">
    <source>
        <dbReference type="ARBA" id="ARBA00022962"/>
    </source>
</evidence>
<dbReference type="PRINTS" id="PR00097">
    <property type="entry name" value="ANTSNTHASEII"/>
</dbReference>
<comment type="similarity">
    <text evidence="3">In the C-terminal section; belongs to the anthranilate synthase component I family.</text>
</comment>
<dbReference type="InterPro" id="IPR015890">
    <property type="entry name" value="Chorismate_C"/>
</dbReference>
<dbReference type="Pfam" id="PF00117">
    <property type="entry name" value="GATase"/>
    <property type="match status" value="1"/>
</dbReference>
<organism evidence="13 14">
    <name type="scientific">Immersiella caudata</name>
    <dbReference type="NCBI Taxonomy" id="314043"/>
    <lineage>
        <taxon>Eukaryota</taxon>
        <taxon>Fungi</taxon>
        <taxon>Dikarya</taxon>
        <taxon>Ascomycota</taxon>
        <taxon>Pezizomycotina</taxon>
        <taxon>Sordariomycetes</taxon>
        <taxon>Sordariomycetidae</taxon>
        <taxon>Sordariales</taxon>
        <taxon>Lasiosphaeriaceae</taxon>
        <taxon>Immersiella</taxon>
    </lineage>
</organism>
<comment type="catalytic activity">
    <reaction evidence="1">
        <text>chorismate + L-glutamine = 4-amino-4-deoxychorismate + L-glutamate</text>
        <dbReference type="Rhea" id="RHEA:11672"/>
        <dbReference type="ChEBI" id="CHEBI:29748"/>
        <dbReference type="ChEBI" id="CHEBI:29985"/>
        <dbReference type="ChEBI" id="CHEBI:58359"/>
        <dbReference type="ChEBI" id="CHEBI:58406"/>
        <dbReference type="EC" id="2.6.1.85"/>
    </reaction>
</comment>
<evidence type="ECO:0000259" key="10">
    <source>
        <dbReference type="Pfam" id="PF00117"/>
    </source>
</evidence>
<dbReference type="InterPro" id="IPR010117">
    <property type="entry name" value="PabB_fungal"/>
</dbReference>
<evidence type="ECO:0000313" key="14">
    <source>
        <dbReference type="Proteomes" id="UP001175000"/>
    </source>
</evidence>
<dbReference type="GO" id="GO:0008153">
    <property type="term" value="P:4-aminobenzoate biosynthetic process"/>
    <property type="evidence" value="ECO:0007669"/>
    <property type="project" value="TreeGrafter"/>
</dbReference>
<dbReference type="SUPFAM" id="SSF56322">
    <property type="entry name" value="ADC synthase"/>
    <property type="match status" value="1"/>
</dbReference>
<evidence type="ECO:0000256" key="4">
    <source>
        <dbReference type="ARBA" id="ARBA00013139"/>
    </source>
</evidence>
<dbReference type="InterPro" id="IPR006805">
    <property type="entry name" value="Anth_synth_I_N"/>
</dbReference>